<evidence type="ECO:0000313" key="2">
    <source>
        <dbReference type="EMBL" id="MBI3014827.1"/>
    </source>
</evidence>
<dbReference type="Pfam" id="PF01844">
    <property type="entry name" value="HNH"/>
    <property type="match status" value="1"/>
</dbReference>
<dbReference type="InterPro" id="IPR003615">
    <property type="entry name" value="HNH_nuc"/>
</dbReference>
<dbReference type="PANTHER" id="PTHR33877">
    <property type="entry name" value="SLL1193 PROTEIN"/>
    <property type="match status" value="1"/>
</dbReference>
<dbReference type="SMART" id="SM00507">
    <property type="entry name" value="HNHc"/>
    <property type="match status" value="1"/>
</dbReference>
<keyword evidence="2" id="KW-0540">Nuclease</keyword>
<keyword evidence="2" id="KW-0255">Endonuclease</keyword>
<name>A0A932M0F9_UNCTE</name>
<dbReference type="GO" id="GO:0004519">
    <property type="term" value="F:endonuclease activity"/>
    <property type="evidence" value="ECO:0007669"/>
    <property type="project" value="UniProtKB-KW"/>
</dbReference>
<dbReference type="InterPro" id="IPR052892">
    <property type="entry name" value="NA-targeting_endonuclease"/>
</dbReference>
<keyword evidence="2" id="KW-0378">Hydrolase</keyword>
<dbReference type="InterPro" id="IPR002711">
    <property type="entry name" value="HNH"/>
</dbReference>
<evidence type="ECO:0000313" key="3">
    <source>
        <dbReference type="Proteomes" id="UP000741360"/>
    </source>
</evidence>
<dbReference type="GO" id="GO:0008270">
    <property type="term" value="F:zinc ion binding"/>
    <property type="evidence" value="ECO:0007669"/>
    <property type="project" value="InterPro"/>
</dbReference>
<accession>A0A932M0F9</accession>
<dbReference type="CDD" id="cd00085">
    <property type="entry name" value="HNHc"/>
    <property type="match status" value="1"/>
</dbReference>
<evidence type="ECO:0000259" key="1">
    <source>
        <dbReference type="SMART" id="SM00507"/>
    </source>
</evidence>
<gene>
    <name evidence="2" type="ORF">HYY65_07185</name>
</gene>
<dbReference type="AlphaFoldDB" id="A0A932M0F9"/>
<dbReference type="Gene3D" id="1.10.30.50">
    <property type="match status" value="1"/>
</dbReference>
<organism evidence="2 3">
    <name type="scientific">Tectimicrobiota bacterium</name>
    <dbReference type="NCBI Taxonomy" id="2528274"/>
    <lineage>
        <taxon>Bacteria</taxon>
        <taxon>Pseudomonadati</taxon>
        <taxon>Nitrospinota/Tectimicrobiota group</taxon>
        <taxon>Candidatus Tectimicrobiota</taxon>
    </lineage>
</organism>
<comment type="caution">
    <text evidence="2">The sequence shown here is derived from an EMBL/GenBank/DDBJ whole genome shotgun (WGS) entry which is preliminary data.</text>
</comment>
<dbReference type="GO" id="GO:0003676">
    <property type="term" value="F:nucleic acid binding"/>
    <property type="evidence" value="ECO:0007669"/>
    <property type="project" value="InterPro"/>
</dbReference>
<dbReference type="PANTHER" id="PTHR33877:SF1">
    <property type="entry name" value="TYPE IV METHYL-DIRECTED RESTRICTION ENZYME ECOKMCRA"/>
    <property type="match status" value="1"/>
</dbReference>
<dbReference type="Proteomes" id="UP000741360">
    <property type="component" value="Unassembled WGS sequence"/>
</dbReference>
<reference evidence="2" key="1">
    <citation type="submission" date="2020-07" db="EMBL/GenBank/DDBJ databases">
        <title>Huge and variable diversity of episymbiotic CPR bacteria and DPANN archaea in groundwater ecosystems.</title>
        <authorList>
            <person name="He C.Y."/>
            <person name="Keren R."/>
            <person name="Whittaker M."/>
            <person name="Farag I.F."/>
            <person name="Doudna J."/>
            <person name="Cate J.H.D."/>
            <person name="Banfield J.F."/>
        </authorList>
    </citation>
    <scope>NUCLEOTIDE SEQUENCE</scope>
    <source>
        <strain evidence="2">NC_groundwater_717_Ag_S-0.2um_59_8</strain>
    </source>
</reference>
<proteinExistence type="predicted"/>
<protein>
    <submittedName>
        <fullName evidence="2">HNH endonuclease</fullName>
    </submittedName>
</protein>
<sequence length="133" mass="14628">MNPRYAQVALRAGHRCEYCHAPEAAFNFPFEIEHIVPISGGGDDAAVNWALACRACNLYKASHVNGSDPESHAAVRLFHPREDQWESHFQIVTESGEIAGRTAIGRATVARLGMNSAAQVAARQQWMRIGLFP</sequence>
<dbReference type="EMBL" id="JACPSX010000129">
    <property type="protein sequence ID" value="MBI3014827.1"/>
    <property type="molecule type" value="Genomic_DNA"/>
</dbReference>
<feature type="domain" description="HNH nuclease" evidence="1">
    <location>
        <begin position="3"/>
        <end position="58"/>
    </location>
</feature>